<proteinExistence type="predicted"/>
<dbReference type="AlphaFoldDB" id="A0A7I9ZMF2"/>
<accession>A0A7I9ZMF2</accession>
<evidence type="ECO:0000313" key="3">
    <source>
        <dbReference type="Proteomes" id="UP000465304"/>
    </source>
</evidence>
<name>A0A7I9ZMF2_9MYCO</name>
<evidence type="ECO:0000313" key="2">
    <source>
        <dbReference type="EMBL" id="GFH02009.1"/>
    </source>
</evidence>
<organism evidence="2 3">
    <name type="scientific">Mycolicibacterium hippocampi</name>
    <dbReference type="NCBI Taxonomy" id="659824"/>
    <lineage>
        <taxon>Bacteria</taxon>
        <taxon>Bacillati</taxon>
        <taxon>Actinomycetota</taxon>
        <taxon>Actinomycetes</taxon>
        <taxon>Mycobacteriales</taxon>
        <taxon>Mycobacteriaceae</taxon>
        <taxon>Mycolicibacterium</taxon>
    </lineage>
</organism>
<protein>
    <submittedName>
        <fullName evidence="2">Uncharacterized protein</fullName>
    </submittedName>
</protein>
<reference evidence="2 3" key="1">
    <citation type="journal article" date="2019" name="Emerg. Microbes Infect.">
        <title>Comprehensive subspecies identification of 175 nontuberculous mycobacteria species based on 7547 genomic profiles.</title>
        <authorList>
            <person name="Matsumoto Y."/>
            <person name="Kinjo T."/>
            <person name="Motooka D."/>
            <person name="Nabeya D."/>
            <person name="Jung N."/>
            <person name="Uechi K."/>
            <person name="Horii T."/>
            <person name="Iida T."/>
            <person name="Fujita J."/>
            <person name="Nakamura S."/>
        </authorList>
    </citation>
    <scope>NUCLEOTIDE SEQUENCE [LARGE SCALE GENOMIC DNA]</scope>
    <source>
        <strain evidence="2 3">JCM 30996</strain>
    </source>
</reference>
<keyword evidence="1" id="KW-0812">Transmembrane</keyword>
<gene>
    <name evidence="2" type="ORF">MHIP_24920</name>
</gene>
<dbReference type="Proteomes" id="UP000465304">
    <property type="component" value="Unassembled WGS sequence"/>
</dbReference>
<keyword evidence="1" id="KW-0472">Membrane</keyword>
<dbReference type="EMBL" id="BLLB01000002">
    <property type="protein sequence ID" value="GFH02009.1"/>
    <property type="molecule type" value="Genomic_DNA"/>
</dbReference>
<keyword evidence="3" id="KW-1185">Reference proteome</keyword>
<keyword evidence="1" id="KW-1133">Transmembrane helix</keyword>
<comment type="caution">
    <text evidence="2">The sequence shown here is derived from an EMBL/GenBank/DDBJ whole genome shotgun (WGS) entry which is preliminary data.</text>
</comment>
<feature type="transmembrane region" description="Helical" evidence="1">
    <location>
        <begin position="6"/>
        <end position="25"/>
    </location>
</feature>
<dbReference type="RefSeq" id="WP_163888700.1">
    <property type="nucleotide sequence ID" value="NZ_BLLB01000002.1"/>
</dbReference>
<evidence type="ECO:0000256" key="1">
    <source>
        <dbReference type="SAM" id="Phobius"/>
    </source>
</evidence>
<sequence length="222" mass="23491">MDVLSNLLVGAVALAVAAAVWVWLLRRRAAFRSALAHRGWQQTRRGGKTTVAPATGDWMVTMNRSFAAQMSPPSSHVVTSVWSAPTPAVHDAALVAGPAPDPQLRDLAAELLGSATPAMSRLLGIDQVSDGRPLRAVPSADRRLLVFATDGYGPVGALAGVADAVSAWCAVHRAERDQPVLSIDDTGVSIRVRTDVLRSVERLDAFVELGVRCRDAIGRTGT</sequence>